<proteinExistence type="predicted"/>
<dbReference type="AlphaFoldDB" id="A0A9P4HQR1"/>
<evidence type="ECO:0000313" key="1">
    <source>
        <dbReference type="EMBL" id="KAF2084948.1"/>
    </source>
</evidence>
<dbReference type="EMBL" id="ML978735">
    <property type="protein sequence ID" value="KAF2084948.1"/>
    <property type="molecule type" value="Genomic_DNA"/>
</dbReference>
<organism evidence="1 2">
    <name type="scientific">Saccharata proteae CBS 121410</name>
    <dbReference type="NCBI Taxonomy" id="1314787"/>
    <lineage>
        <taxon>Eukaryota</taxon>
        <taxon>Fungi</taxon>
        <taxon>Dikarya</taxon>
        <taxon>Ascomycota</taxon>
        <taxon>Pezizomycotina</taxon>
        <taxon>Dothideomycetes</taxon>
        <taxon>Dothideomycetes incertae sedis</taxon>
        <taxon>Botryosphaeriales</taxon>
        <taxon>Saccharataceae</taxon>
        <taxon>Saccharata</taxon>
    </lineage>
</organism>
<reference evidence="1" key="1">
    <citation type="journal article" date="2020" name="Stud. Mycol.">
        <title>101 Dothideomycetes genomes: a test case for predicting lifestyles and emergence of pathogens.</title>
        <authorList>
            <person name="Haridas S."/>
            <person name="Albert R."/>
            <person name="Binder M."/>
            <person name="Bloem J."/>
            <person name="Labutti K."/>
            <person name="Salamov A."/>
            <person name="Andreopoulos B."/>
            <person name="Baker S."/>
            <person name="Barry K."/>
            <person name="Bills G."/>
            <person name="Bluhm B."/>
            <person name="Cannon C."/>
            <person name="Castanera R."/>
            <person name="Culley D."/>
            <person name="Daum C."/>
            <person name="Ezra D."/>
            <person name="Gonzalez J."/>
            <person name="Henrissat B."/>
            <person name="Kuo A."/>
            <person name="Liang C."/>
            <person name="Lipzen A."/>
            <person name="Lutzoni F."/>
            <person name="Magnuson J."/>
            <person name="Mondo S."/>
            <person name="Nolan M."/>
            <person name="Ohm R."/>
            <person name="Pangilinan J."/>
            <person name="Park H.-J."/>
            <person name="Ramirez L."/>
            <person name="Alfaro M."/>
            <person name="Sun H."/>
            <person name="Tritt A."/>
            <person name="Yoshinaga Y."/>
            <person name="Zwiers L.-H."/>
            <person name="Turgeon B."/>
            <person name="Goodwin S."/>
            <person name="Spatafora J."/>
            <person name="Crous P."/>
            <person name="Grigoriev I."/>
        </authorList>
    </citation>
    <scope>NUCLEOTIDE SEQUENCE</scope>
    <source>
        <strain evidence="1">CBS 121410</strain>
    </source>
</reference>
<comment type="caution">
    <text evidence="1">The sequence shown here is derived from an EMBL/GenBank/DDBJ whole genome shotgun (WGS) entry which is preliminary data.</text>
</comment>
<sequence>MLGKRLLYKNTNSSNSPMDSSTEEAAAHRAFGIVEIASEIFSYLLEMDLRLAREMWRNSSRIHFTYNAIFLSLLSPPSWTPTRNDALVIHTPLVPTSFAGFPRRRLETYYRINCTISSASELATLRAELAAVSPFWRSRQISRPGTTTLELCVLSENVHFEKVCKADGVTIGDFVRLVERGLDFVEEAGFPDRLRGVKRLQVVCMGPLMCILVLEEQRLYREYQSTMRAYVRWVPVTLGDRRNECIIVMFVGRVHSLKDVREWYEQGR</sequence>
<protein>
    <submittedName>
        <fullName evidence="1">Uncharacterized protein</fullName>
    </submittedName>
</protein>
<gene>
    <name evidence="1" type="ORF">K490DRAFT_59074</name>
</gene>
<evidence type="ECO:0000313" key="2">
    <source>
        <dbReference type="Proteomes" id="UP000799776"/>
    </source>
</evidence>
<dbReference type="Proteomes" id="UP000799776">
    <property type="component" value="Unassembled WGS sequence"/>
</dbReference>
<accession>A0A9P4HQR1</accession>
<name>A0A9P4HQR1_9PEZI</name>
<keyword evidence="2" id="KW-1185">Reference proteome</keyword>